<evidence type="ECO:0000259" key="1">
    <source>
        <dbReference type="Pfam" id="PF12323"/>
    </source>
</evidence>
<accession>A0A8J3Z5R3</accession>
<sequence>MGRVVKRAFKFRFYPTDMQAAVLARTFGCVRKVYNLALAARSEAWSVRRERLTYDATSAMLTGWKKSEELAFLNEVSAVPLQQVLRHLQTAFTSFFAKRARYPRFKSRKRSRRSAEYTRSAFRWRDGLAVDGHGVAGRGRTLVRVPAL</sequence>
<gene>
    <name evidence="2" type="ORF">Vau01_054170</name>
</gene>
<organism evidence="2 3">
    <name type="scientific">Virgisporangium aurantiacum</name>
    <dbReference type="NCBI Taxonomy" id="175570"/>
    <lineage>
        <taxon>Bacteria</taxon>
        <taxon>Bacillati</taxon>
        <taxon>Actinomycetota</taxon>
        <taxon>Actinomycetes</taxon>
        <taxon>Micromonosporales</taxon>
        <taxon>Micromonosporaceae</taxon>
        <taxon>Virgisporangium</taxon>
    </lineage>
</organism>
<feature type="domain" description="Transposase putative helix-turn-helix" evidence="1">
    <location>
        <begin position="1"/>
        <end position="46"/>
    </location>
</feature>
<keyword evidence="3" id="KW-1185">Reference proteome</keyword>
<name>A0A8J3Z5R3_9ACTN</name>
<dbReference type="AlphaFoldDB" id="A0A8J3Z5R3"/>
<dbReference type="InterPro" id="IPR021027">
    <property type="entry name" value="Transposase_put_HTH"/>
</dbReference>
<dbReference type="EMBL" id="BOPG01000033">
    <property type="protein sequence ID" value="GIJ57901.1"/>
    <property type="molecule type" value="Genomic_DNA"/>
</dbReference>
<reference evidence="2" key="1">
    <citation type="submission" date="2021-01" db="EMBL/GenBank/DDBJ databases">
        <title>Whole genome shotgun sequence of Virgisporangium aurantiacum NBRC 16421.</title>
        <authorList>
            <person name="Komaki H."/>
            <person name="Tamura T."/>
        </authorList>
    </citation>
    <scope>NUCLEOTIDE SEQUENCE</scope>
    <source>
        <strain evidence="2">NBRC 16421</strain>
    </source>
</reference>
<protein>
    <recommendedName>
        <fullName evidence="1">Transposase putative helix-turn-helix domain-containing protein</fullName>
    </recommendedName>
</protein>
<dbReference type="Proteomes" id="UP000612585">
    <property type="component" value="Unassembled WGS sequence"/>
</dbReference>
<evidence type="ECO:0000313" key="2">
    <source>
        <dbReference type="EMBL" id="GIJ57901.1"/>
    </source>
</evidence>
<evidence type="ECO:0000313" key="3">
    <source>
        <dbReference type="Proteomes" id="UP000612585"/>
    </source>
</evidence>
<comment type="caution">
    <text evidence="2">The sequence shown here is derived from an EMBL/GenBank/DDBJ whole genome shotgun (WGS) entry which is preliminary data.</text>
</comment>
<proteinExistence type="predicted"/>
<dbReference type="Pfam" id="PF12323">
    <property type="entry name" value="HTH_OrfB_IS605"/>
    <property type="match status" value="1"/>
</dbReference>